<evidence type="ECO:0000313" key="1">
    <source>
        <dbReference type="EMBL" id="ENH64981.1"/>
    </source>
</evidence>
<gene>
    <name evidence="1" type="ORF">FOC1_g10000517</name>
</gene>
<organism evidence="1 2">
    <name type="scientific">Fusarium oxysporum f. sp. cubense (strain race 1)</name>
    <name type="common">Panama disease fungus</name>
    <dbReference type="NCBI Taxonomy" id="1229664"/>
    <lineage>
        <taxon>Eukaryota</taxon>
        <taxon>Fungi</taxon>
        <taxon>Dikarya</taxon>
        <taxon>Ascomycota</taxon>
        <taxon>Pezizomycotina</taxon>
        <taxon>Sordariomycetes</taxon>
        <taxon>Hypocreomycetidae</taxon>
        <taxon>Hypocreales</taxon>
        <taxon>Nectriaceae</taxon>
        <taxon>Fusarium</taxon>
        <taxon>Fusarium oxysporum species complex</taxon>
    </lineage>
</organism>
<reference evidence="2" key="2">
    <citation type="journal article" date="2014" name="PLoS ONE">
        <title>Genome and Transcriptome Analysis of the Fungal Pathogen Fusarium oxysporum f. sp. cubense Causing Banana Vascular Wilt Disease.</title>
        <authorList>
            <person name="Guo L."/>
            <person name="Han L."/>
            <person name="Yang L."/>
            <person name="Zeng H."/>
            <person name="Fan D."/>
            <person name="Zhu Y."/>
            <person name="Feng Y."/>
            <person name="Wang G."/>
            <person name="Peng C."/>
            <person name="Jiang X."/>
            <person name="Zhou D."/>
            <person name="Ni P."/>
            <person name="Liang C."/>
            <person name="Liu L."/>
            <person name="Wang J."/>
            <person name="Mao C."/>
            <person name="Fang X."/>
            <person name="Peng M."/>
            <person name="Huang J."/>
        </authorList>
    </citation>
    <scope>NUCLEOTIDE SEQUENCE [LARGE SCALE GENOMIC DNA]</scope>
    <source>
        <strain evidence="2">race 1</strain>
    </source>
</reference>
<dbReference type="AlphaFoldDB" id="N4U854"/>
<dbReference type="VEuPathDB" id="FungiDB:FOC1_g10000517"/>
<accession>N4U854</accession>
<proteinExistence type="predicted"/>
<protein>
    <submittedName>
        <fullName evidence="1">Uncharacterized protein</fullName>
    </submittedName>
</protein>
<reference evidence="2" key="1">
    <citation type="submission" date="2012-09" db="EMBL/GenBank/DDBJ databases">
        <title>Genome sequencing and comparative transcriptomics of race 1 and race 4 of banana pathogen: Fusarium oxysporum f. sp. cubense.</title>
        <authorList>
            <person name="Fang X."/>
            <person name="Huang J."/>
        </authorList>
    </citation>
    <scope>NUCLEOTIDE SEQUENCE [LARGE SCALE GENOMIC DNA]</scope>
    <source>
        <strain evidence="2">race 1</strain>
    </source>
</reference>
<evidence type="ECO:0000313" key="2">
    <source>
        <dbReference type="Proteomes" id="UP000016928"/>
    </source>
</evidence>
<dbReference type="Proteomes" id="UP000016928">
    <property type="component" value="Unassembled WGS sequence"/>
</dbReference>
<sequence>MPRPLVPASAAASVPQPQSVVVKDEVAYNWTGDTIDALVEYHKKRHFVKPAIRRDELMSTEQDGKAR</sequence>
<dbReference type="HOGENOM" id="CLU_2812385_0_0_1"/>
<name>N4U854_FUSC1</name>
<dbReference type="EMBL" id="KB730515">
    <property type="protein sequence ID" value="ENH64981.1"/>
    <property type="molecule type" value="Genomic_DNA"/>
</dbReference>